<dbReference type="SUPFAM" id="SSF54001">
    <property type="entry name" value="Cysteine proteinases"/>
    <property type="match status" value="1"/>
</dbReference>
<evidence type="ECO:0000259" key="6">
    <source>
        <dbReference type="Pfam" id="PF13734"/>
    </source>
</evidence>
<dbReference type="InterPro" id="IPR000200">
    <property type="entry name" value="Peptidase_C10"/>
</dbReference>
<keyword evidence="5" id="KW-0788">Thiol protease</keyword>
<dbReference type="InterPro" id="IPR044934">
    <property type="entry name" value="Streptopain_sf"/>
</dbReference>
<keyword evidence="4" id="KW-0378">Hydrolase</keyword>
<evidence type="ECO:0000256" key="1">
    <source>
        <dbReference type="ARBA" id="ARBA00009693"/>
    </source>
</evidence>
<evidence type="ECO:0000256" key="2">
    <source>
        <dbReference type="ARBA" id="ARBA00022670"/>
    </source>
</evidence>
<evidence type="ECO:0000256" key="3">
    <source>
        <dbReference type="ARBA" id="ARBA00022729"/>
    </source>
</evidence>
<dbReference type="Proteomes" id="UP000823771">
    <property type="component" value="Unassembled WGS sequence"/>
</dbReference>
<reference evidence="7" key="1">
    <citation type="submission" date="2020-10" db="EMBL/GenBank/DDBJ databases">
        <authorList>
            <person name="Gilroy R."/>
        </authorList>
    </citation>
    <scope>NUCLEOTIDE SEQUENCE</scope>
    <source>
        <strain evidence="7">2478</strain>
    </source>
</reference>
<accession>A0A9D9NM13</accession>
<organism evidence="7 8">
    <name type="scientific">Candidatus Cryptobacteroides excrementipullorum</name>
    <dbReference type="NCBI Taxonomy" id="2840761"/>
    <lineage>
        <taxon>Bacteria</taxon>
        <taxon>Pseudomonadati</taxon>
        <taxon>Bacteroidota</taxon>
        <taxon>Bacteroidia</taxon>
        <taxon>Bacteroidales</taxon>
        <taxon>Candidatus Cryptobacteroides</taxon>
    </lineage>
</organism>
<dbReference type="InterPro" id="IPR025896">
    <property type="entry name" value="Spi_Prtas-inh"/>
</dbReference>
<keyword evidence="3" id="KW-0732">Signal</keyword>
<evidence type="ECO:0000256" key="4">
    <source>
        <dbReference type="ARBA" id="ARBA00022801"/>
    </source>
</evidence>
<name>A0A9D9NM13_9BACT</name>
<evidence type="ECO:0000313" key="7">
    <source>
        <dbReference type="EMBL" id="MBO8478038.1"/>
    </source>
</evidence>
<feature type="domain" description="Spi protease inhibitor" evidence="6">
    <location>
        <begin position="23"/>
        <end position="99"/>
    </location>
</feature>
<comment type="similarity">
    <text evidence="1">Belongs to the peptidase C10 family.</text>
</comment>
<keyword evidence="2" id="KW-0645">Protease</keyword>
<dbReference type="Pfam" id="PF13734">
    <property type="entry name" value="Inhibitor_I69"/>
    <property type="match status" value="1"/>
</dbReference>
<proteinExistence type="inferred from homology"/>
<comment type="caution">
    <text evidence="7">The sequence shown here is derived from an EMBL/GenBank/DDBJ whole genome shotgun (WGS) entry which is preliminary data.</text>
</comment>
<dbReference type="Gene3D" id="3.90.70.50">
    <property type="entry name" value="Peptidase C10, streptopain"/>
    <property type="match status" value="2"/>
</dbReference>
<evidence type="ECO:0000313" key="8">
    <source>
        <dbReference type="Proteomes" id="UP000823771"/>
    </source>
</evidence>
<dbReference type="EMBL" id="JADILZ010000037">
    <property type="protein sequence ID" value="MBO8478038.1"/>
    <property type="molecule type" value="Genomic_DNA"/>
</dbReference>
<dbReference type="GO" id="GO:0006508">
    <property type="term" value="P:proteolysis"/>
    <property type="evidence" value="ECO:0007669"/>
    <property type="project" value="UniProtKB-KW"/>
</dbReference>
<dbReference type="GO" id="GO:0008234">
    <property type="term" value="F:cysteine-type peptidase activity"/>
    <property type="evidence" value="ECO:0007669"/>
    <property type="project" value="UniProtKB-KW"/>
</dbReference>
<reference evidence="7" key="2">
    <citation type="journal article" date="2021" name="PeerJ">
        <title>Extensive microbial diversity within the chicken gut microbiome revealed by metagenomics and culture.</title>
        <authorList>
            <person name="Gilroy R."/>
            <person name="Ravi A."/>
            <person name="Getino M."/>
            <person name="Pursley I."/>
            <person name="Horton D.L."/>
            <person name="Alikhan N.F."/>
            <person name="Baker D."/>
            <person name="Gharbi K."/>
            <person name="Hall N."/>
            <person name="Watson M."/>
            <person name="Adriaenssens E.M."/>
            <person name="Foster-Nyarko E."/>
            <person name="Jarju S."/>
            <person name="Secka A."/>
            <person name="Antonio M."/>
            <person name="Oren A."/>
            <person name="Chaudhuri R.R."/>
            <person name="La Ragione R."/>
            <person name="Hildebrand F."/>
            <person name="Pallen M.J."/>
        </authorList>
    </citation>
    <scope>NUCLEOTIDE SEQUENCE</scope>
    <source>
        <strain evidence="7">2478</strain>
    </source>
</reference>
<gene>
    <name evidence="7" type="ORF">IAB80_04035</name>
</gene>
<sequence>MNDECIIDNSLNDLKIPKEAVALTLKDAENVALMYLKKQSETKSFSLIRNIITVRGKDGTPAVYAVNFNDGYILVSATKEYYPILAEVPHGTFSENDSSTGEDVLMIGYLNTISNVKSENIDKKLLRTLWSPFESNSGHSEAVSYLANSDEIYKNVLDKWLMQWYDEGRNAYYLFQKPENMPDDVYDSFCQLAESMTINGYDYMQCFMITEFVNDNNYSSISGPFIRTEWKQKEPFNSADPERRPLGCTTIAAGQIMRYFEHPDDYLWDEMPNNTSNSTLSNFLFELRQKINVNDGGGASINDVRRTLRDYGYSCEIQNHNQSDVVSSLSNNRPVYMRGNNAENDGHAWVCDGTRTSMPYVEYELFVLTGNGEYLDFMEVDSRREYAGFLTTYHMNWGQYGAFDGWYVDNYTDYSQDRKDIIIKGY</sequence>
<protein>
    <submittedName>
        <fullName evidence="7">C10 family peptidase</fullName>
    </submittedName>
</protein>
<dbReference type="Pfam" id="PF01640">
    <property type="entry name" value="Peptidase_C10"/>
    <property type="match status" value="1"/>
</dbReference>
<dbReference type="AlphaFoldDB" id="A0A9D9NM13"/>
<dbReference type="InterPro" id="IPR038765">
    <property type="entry name" value="Papain-like_cys_pep_sf"/>
</dbReference>
<evidence type="ECO:0000256" key="5">
    <source>
        <dbReference type="ARBA" id="ARBA00022807"/>
    </source>
</evidence>